<proteinExistence type="predicted"/>
<dbReference type="Proteomes" id="UP000243342">
    <property type="component" value="Unassembled WGS sequence"/>
</dbReference>
<protein>
    <submittedName>
        <fullName evidence="2">Uncharacterized protein</fullName>
    </submittedName>
</protein>
<reference evidence="2 3" key="1">
    <citation type="submission" date="2016-10" db="EMBL/GenBank/DDBJ databases">
        <title>Genome sequence of Streptomyces gilvigriseus MUSC 26.</title>
        <authorList>
            <person name="Lee L.-H."/>
            <person name="Ser H.-L."/>
        </authorList>
    </citation>
    <scope>NUCLEOTIDE SEQUENCE [LARGE SCALE GENOMIC DNA]</scope>
    <source>
        <strain evidence="2 3">MUSC 26</strain>
    </source>
</reference>
<dbReference type="AlphaFoldDB" id="A0A1J7C4V7"/>
<sequence>MACDLWIVPLVDTLVHHPENPFAEELARYERALARAGLPGVPVYLHNPPHSGDVEQLAGVDYQALHFLRRARLLQLTGFEVTPVDELGGDYTQLLEMFEDAARQSHLVWHFDHSGAYLPLDFDRPVDDEELAADGGPLGSSQGLLRELYEVAPLIGVDADEPPPPPRPLGPTEFEGPAERDPLNHGDYHQERAAWAALHRAAERSVGTGAMVVFA</sequence>
<dbReference type="EMBL" id="MLCF01000085">
    <property type="protein sequence ID" value="OIV36592.1"/>
    <property type="molecule type" value="Genomic_DNA"/>
</dbReference>
<feature type="region of interest" description="Disordered" evidence="1">
    <location>
        <begin position="157"/>
        <end position="185"/>
    </location>
</feature>
<dbReference type="RefSeq" id="WP_071657491.1">
    <property type="nucleotide sequence ID" value="NZ_MLCF01000085.1"/>
</dbReference>
<keyword evidence="3" id="KW-1185">Reference proteome</keyword>
<gene>
    <name evidence="2" type="ORF">BIV57_15685</name>
</gene>
<accession>A0A1J7C4V7</accession>
<evidence type="ECO:0000313" key="3">
    <source>
        <dbReference type="Proteomes" id="UP000243342"/>
    </source>
</evidence>
<evidence type="ECO:0000313" key="2">
    <source>
        <dbReference type="EMBL" id="OIV36592.1"/>
    </source>
</evidence>
<comment type="caution">
    <text evidence="2">The sequence shown here is derived from an EMBL/GenBank/DDBJ whole genome shotgun (WGS) entry which is preliminary data.</text>
</comment>
<dbReference type="OrthoDB" id="583504at2"/>
<evidence type="ECO:0000256" key="1">
    <source>
        <dbReference type="SAM" id="MobiDB-lite"/>
    </source>
</evidence>
<dbReference type="STRING" id="1428644.BIV57_15685"/>
<name>A0A1J7C4V7_9ACTN</name>
<organism evidence="2 3">
    <name type="scientific">Mangrovactinospora gilvigrisea</name>
    <dbReference type="NCBI Taxonomy" id="1428644"/>
    <lineage>
        <taxon>Bacteria</taxon>
        <taxon>Bacillati</taxon>
        <taxon>Actinomycetota</taxon>
        <taxon>Actinomycetes</taxon>
        <taxon>Kitasatosporales</taxon>
        <taxon>Streptomycetaceae</taxon>
        <taxon>Mangrovactinospora</taxon>
    </lineage>
</organism>